<sequence>MPQERRVPKIIQTKDSLLKPYEWTRILAQYREPILSRSIFELTVTLVPFLAIWALAWWSVSISPWLALALALANAGFLMRLFMIQHDCGHGAFFKNRQLSDWVGRILGVMTLTPYDVWRKNHSIHHATTGNLDKRGTGDMPTLTVREYRQKSWTGRALYRLVRNPLFLLGVVPFYLFFLQNRLPIGQMRSGQSYWLSALATNAAIAVALGVIVWLGGLDVLLLVFLPTTLLAAMAGVWFFYVQHQFEDTVWDHDDQWTVQEAALNGSSYYDLPGVLRWVTANIGVHHVHHLASRIPFYRLSEVVRDHDILAQSQRITLWESFRCARLHLWDEKSRKLLSFSDARAVAV</sequence>
<accession>A0A0P1FUP1</accession>
<dbReference type="Proteomes" id="UP000051587">
    <property type="component" value="Unassembled WGS sequence"/>
</dbReference>
<feature type="transmembrane region" description="Helical" evidence="1">
    <location>
        <begin position="220"/>
        <end position="241"/>
    </location>
</feature>
<keyword evidence="1" id="KW-0472">Membrane</keyword>
<dbReference type="GO" id="GO:0016717">
    <property type="term" value="F:oxidoreductase activity, acting on paired donors, with oxidation of a pair of donors resulting in the reduction of molecular oxygen to two molecules of water"/>
    <property type="evidence" value="ECO:0007669"/>
    <property type="project" value="TreeGrafter"/>
</dbReference>
<gene>
    <name evidence="3" type="primary">des_2</name>
    <name evidence="3" type="ORF">TG4357_01902</name>
</gene>
<dbReference type="EC" id="1.14.19.-" evidence="3"/>
<keyword evidence="3" id="KW-0560">Oxidoreductase</keyword>
<dbReference type="InterPro" id="IPR012171">
    <property type="entry name" value="Fatty_acid_desaturase"/>
</dbReference>
<dbReference type="GO" id="GO:0006629">
    <property type="term" value="P:lipid metabolic process"/>
    <property type="evidence" value="ECO:0007669"/>
    <property type="project" value="InterPro"/>
</dbReference>
<feature type="transmembrane region" description="Helical" evidence="1">
    <location>
        <begin position="39"/>
        <end position="59"/>
    </location>
</feature>
<name>A0A0P1FUP1_THAGE</name>
<keyword evidence="4" id="KW-1185">Reference proteome</keyword>
<organism evidence="3 4">
    <name type="scientific">Thalassovita gelatinovora</name>
    <name type="common">Thalassobius gelatinovorus</name>
    <dbReference type="NCBI Taxonomy" id="53501"/>
    <lineage>
        <taxon>Bacteria</taxon>
        <taxon>Pseudomonadati</taxon>
        <taxon>Pseudomonadota</taxon>
        <taxon>Alphaproteobacteria</taxon>
        <taxon>Rhodobacterales</taxon>
        <taxon>Roseobacteraceae</taxon>
        <taxon>Thalassovita</taxon>
    </lineage>
</organism>
<reference evidence="3 4" key="1">
    <citation type="submission" date="2015-09" db="EMBL/GenBank/DDBJ databases">
        <authorList>
            <consortium name="Swine Surveillance"/>
        </authorList>
    </citation>
    <scope>NUCLEOTIDE SEQUENCE [LARGE SCALE GENOMIC DNA]</scope>
    <source>
        <strain evidence="3 4">CECT 4357</strain>
    </source>
</reference>
<proteinExistence type="predicted"/>
<dbReference type="PANTHER" id="PTHR19353">
    <property type="entry name" value="FATTY ACID DESATURASE 2"/>
    <property type="match status" value="1"/>
</dbReference>
<dbReference type="CDD" id="cd03507">
    <property type="entry name" value="Delta12-FADS-like"/>
    <property type="match status" value="1"/>
</dbReference>
<evidence type="ECO:0000256" key="1">
    <source>
        <dbReference type="SAM" id="Phobius"/>
    </source>
</evidence>
<evidence type="ECO:0000259" key="2">
    <source>
        <dbReference type="Pfam" id="PF00487"/>
    </source>
</evidence>
<evidence type="ECO:0000313" key="4">
    <source>
        <dbReference type="Proteomes" id="UP000051587"/>
    </source>
</evidence>
<keyword evidence="1" id="KW-0812">Transmembrane</keyword>
<feature type="transmembrane region" description="Helical" evidence="1">
    <location>
        <begin position="65"/>
        <end position="83"/>
    </location>
</feature>
<dbReference type="PANTHER" id="PTHR19353:SF73">
    <property type="entry name" value="FATTY ACID DESATURASE"/>
    <property type="match status" value="1"/>
</dbReference>
<dbReference type="STRING" id="53501.SAMN04488043_11548"/>
<feature type="domain" description="Fatty acid desaturase" evidence="2">
    <location>
        <begin position="64"/>
        <end position="308"/>
    </location>
</feature>
<dbReference type="AlphaFoldDB" id="A0A0P1FUP1"/>
<keyword evidence="1" id="KW-1133">Transmembrane helix</keyword>
<evidence type="ECO:0000313" key="3">
    <source>
        <dbReference type="EMBL" id="CUH65505.1"/>
    </source>
</evidence>
<dbReference type="GO" id="GO:0016020">
    <property type="term" value="C:membrane"/>
    <property type="evidence" value="ECO:0007669"/>
    <property type="project" value="TreeGrafter"/>
</dbReference>
<dbReference type="InterPro" id="IPR005804">
    <property type="entry name" value="FA_desaturase_dom"/>
</dbReference>
<dbReference type="EMBL" id="CYSA01000016">
    <property type="protein sequence ID" value="CUH65505.1"/>
    <property type="molecule type" value="Genomic_DNA"/>
</dbReference>
<protein>
    <submittedName>
        <fullName evidence="3">Fatty acid desaturase</fullName>
        <ecNumber evidence="3">1.14.19.-</ecNumber>
    </submittedName>
</protein>
<feature type="transmembrane region" description="Helical" evidence="1">
    <location>
        <begin position="194"/>
        <end position="215"/>
    </location>
</feature>
<dbReference type="Pfam" id="PF00487">
    <property type="entry name" value="FA_desaturase"/>
    <property type="match status" value="1"/>
</dbReference>
<feature type="transmembrane region" description="Helical" evidence="1">
    <location>
        <begin position="161"/>
        <end position="179"/>
    </location>
</feature>